<protein>
    <recommendedName>
        <fullName evidence="3">DUF4846 domain-containing protein</fullName>
    </recommendedName>
</protein>
<organism evidence="1 2">
    <name type="scientific">Flavisolibacter ginsenosidimutans</name>
    <dbReference type="NCBI Taxonomy" id="661481"/>
    <lineage>
        <taxon>Bacteria</taxon>
        <taxon>Pseudomonadati</taxon>
        <taxon>Bacteroidota</taxon>
        <taxon>Chitinophagia</taxon>
        <taxon>Chitinophagales</taxon>
        <taxon>Chitinophagaceae</taxon>
        <taxon>Flavisolibacter</taxon>
    </lineage>
</organism>
<evidence type="ECO:0000313" key="1">
    <source>
        <dbReference type="EMBL" id="QEC57154.1"/>
    </source>
</evidence>
<dbReference type="AlphaFoldDB" id="A0A5B8UKE5"/>
<accession>A0A5B8UKE5</accession>
<dbReference type="InterPro" id="IPR032315">
    <property type="entry name" value="DUF4846"/>
</dbReference>
<sequence length="277" mass="31145">METYGVCIFLQTAVMKRTALLLLTLSCFSCTDNASFARKESAKDSMRLSTIVSREIKDSSSWEYFLQHLPEKNAPVLDFKGKPVANQEKHFAVINYDVGTQDLQQCADALMRLRAEYLFVRKRLDEISFHFVSGEAYSFNAYCKGNIPVARGNGVRFVSVSPKAKDHSSLRKYLDIVYTYASTISLSNELKDADDFAIGTVVIKAGSPGHCFIITDEATTASGEKLYKLVEGYTPAQSIYVLRNVDEPLLGCWHRLKKGPVTTASYEFTNYKLKKFE</sequence>
<dbReference type="Pfam" id="PF16138">
    <property type="entry name" value="DUF4846"/>
    <property type="match status" value="1"/>
</dbReference>
<keyword evidence="2" id="KW-1185">Reference proteome</keyword>
<evidence type="ECO:0000313" key="2">
    <source>
        <dbReference type="Proteomes" id="UP000321204"/>
    </source>
</evidence>
<dbReference type="EMBL" id="CP042433">
    <property type="protein sequence ID" value="QEC57154.1"/>
    <property type="molecule type" value="Genomic_DNA"/>
</dbReference>
<gene>
    <name evidence="1" type="ORF">FSB75_15005</name>
</gene>
<name>A0A5B8UKE5_9BACT</name>
<reference evidence="1 2" key="1">
    <citation type="journal article" date="2015" name="Int. J. Syst. Evol. Microbiol.">
        <title>Flavisolibacter ginsenosidimutans sp. nov., with ginsenoside-converting activity isolated from soil used for cultivating ginseng.</title>
        <authorList>
            <person name="Zhao Y."/>
            <person name="Liu Q."/>
            <person name="Kang M.S."/>
            <person name="Jin F."/>
            <person name="Yu H."/>
            <person name="Im W.T."/>
        </authorList>
    </citation>
    <scope>NUCLEOTIDE SEQUENCE [LARGE SCALE GENOMIC DNA]</scope>
    <source>
        <strain evidence="1 2">Gsoil 636</strain>
    </source>
</reference>
<evidence type="ECO:0008006" key="3">
    <source>
        <dbReference type="Google" id="ProtNLM"/>
    </source>
</evidence>
<dbReference type="Proteomes" id="UP000321204">
    <property type="component" value="Chromosome"/>
</dbReference>
<dbReference type="OrthoDB" id="5511471at2"/>
<proteinExistence type="predicted"/>
<dbReference type="KEGG" id="fgg:FSB75_15005"/>